<comment type="caution">
    <text evidence="2">The sequence shown here is derived from an EMBL/GenBank/DDBJ whole genome shotgun (WGS) entry which is preliminary data.</text>
</comment>
<dbReference type="Proteomes" id="UP001149400">
    <property type="component" value="Unassembled WGS sequence"/>
</dbReference>
<evidence type="ECO:0000313" key="2">
    <source>
        <dbReference type="EMBL" id="MDD1796369.1"/>
    </source>
</evidence>
<name>A0ABT5R7W9_9GAMM</name>
<protein>
    <submittedName>
        <fullName evidence="2">Uncharacterized protein</fullName>
    </submittedName>
</protein>
<dbReference type="EMBL" id="JAJUBC010000056">
    <property type="protein sequence ID" value="MDD1796369.1"/>
    <property type="molecule type" value="Genomic_DNA"/>
</dbReference>
<feature type="compositionally biased region" description="Basic and acidic residues" evidence="1">
    <location>
        <begin position="1"/>
        <end position="14"/>
    </location>
</feature>
<evidence type="ECO:0000313" key="3">
    <source>
        <dbReference type="Proteomes" id="UP001149400"/>
    </source>
</evidence>
<feature type="region of interest" description="Disordered" evidence="1">
    <location>
        <begin position="1"/>
        <end position="20"/>
    </location>
</feature>
<evidence type="ECO:0000256" key="1">
    <source>
        <dbReference type="SAM" id="MobiDB-lite"/>
    </source>
</evidence>
<sequence>MRFEEDILPPKDKTGIPQHNDWGSRFKKSIVIYDYTKANDRSYRGDPAWSNLDVLFMIIIDKTKKHQLVHRYKHLGLSFFKNKNSASHLLIY</sequence>
<dbReference type="RefSeq" id="WP_274167096.1">
    <property type="nucleotide sequence ID" value="NZ_JAJUBC010000056.1"/>
</dbReference>
<proteinExistence type="predicted"/>
<organism evidence="2 3">
    <name type="scientific">Enterovibrio gelatinilyticus</name>
    <dbReference type="NCBI Taxonomy" id="2899819"/>
    <lineage>
        <taxon>Bacteria</taxon>
        <taxon>Pseudomonadati</taxon>
        <taxon>Pseudomonadota</taxon>
        <taxon>Gammaproteobacteria</taxon>
        <taxon>Vibrionales</taxon>
        <taxon>Vibrionaceae</taxon>
        <taxon>Enterovibrio</taxon>
    </lineage>
</organism>
<gene>
    <name evidence="2" type="ORF">LRP50_24930</name>
</gene>
<reference evidence="2" key="1">
    <citation type="submission" date="2021-12" db="EMBL/GenBank/DDBJ databases">
        <title>Enterovibrio ZSDZ35 sp. nov. and Enterovibrio ZSDZ42 sp. nov., isolated from coastal seawater in Qingdao.</title>
        <authorList>
            <person name="Zhang P."/>
        </authorList>
    </citation>
    <scope>NUCLEOTIDE SEQUENCE</scope>
    <source>
        <strain evidence="2">ZSDZ42</strain>
    </source>
</reference>
<accession>A0ABT5R7W9</accession>
<keyword evidence="3" id="KW-1185">Reference proteome</keyword>